<dbReference type="RefSeq" id="WP_340931948.1">
    <property type="nucleotide sequence ID" value="NZ_CP150496.1"/>
</dbReference>
<dbReference type="SUPFAM" id="SSF56935">
    <property type="entry name" value="Porins"/>
    <property type="match status" value="1"/>
</dbReference>
<name>A0ABZ2TNT0_9FLAO</name>
<proteinExistence type="predicted"/>
<accession>A0ABZ2TNT0</accession>
<dbReference type="EMBL" id="CP150496">
    <property type="protein sequence ID" value="WYW54778.1"/>
    <property type="molecule type" value="Genomic_DNA"/>
</dbReference>
<dbReference type="Proteomes" id="UP001491088">
    <property type="component" value="Chromosome"/>
</dbReference>
<dbReference type="InterPro" id="IPR008969">
    <property type="entry name" value="CarboxyPept-like_regulatory"/>
</dbReference>
<keyword evidence="1" id="KW-0732">Signal</keyword>
<evidence type="ECO:0000313" key="3">
    <source>
        <dbReference type="Proteomes" id="UP001491088"/>
    </source>
</evidence>
<sequence>MKKISLLVLFFGVSISFFAQKITLSGAVKDSLQNPMPYANVIAKPKDVSKNLKFAITDNDGYYKLLLEKGDTINISISYLGYKPIEYQFIAFKNTKKDFVLQQSSESLDEIVIEMPVTVRGDTTTYKTDKFTDGSERKLKNVLKKLPGVEVDKNGSVTVQGKKVTKMLVDGKKFFGGNSKLAVENIPANAVGNVEVIDNYNEVAFLKGLTDSDEMAMNIKLKEDKKRFLFGDVEVGKGNEDFYKTSANLFYYAPKINVNLIGNINNVNEKTFTTKDYISFSGGVNAIFSGNFNFKGGAFSQFMQSNDVLKSKQKFGALNITKTATSKLDVSGFAIFSGTETTNFKEDFNQYTTFTEARTNKTIADNLLGIGNLNLEYTPNSKEKWYVRTQVKRTNNTIDNSLNSIVNATSNLITTDKSLKATYINQNIEWHKRQNDAHTFSSVFSYVLDKNNQNAFWETENPILQGLIPTDNNQDLLRILQDKDTQEQNIDFVFKHFWELNNANHIYTTGGNKFLNEDFSTDDSQKLDNGTINNFSSAGFGNNLNFKLNDLFVGMHYKFRTGIFTFKQGAFLHNYNWQLNQQTQTTKNKWVVLPDFLAKIEFNKSKKITINYNLKTSFSDASRFANRFYLQSYNSVFKGNENLENNLYHAARIYYSRFSLYRGLMLFANLNYNKQIKGVRNTVAFDVNNTEETQRINQFLKAKLFNNPSEDLRGTVHLEKSIKNIKYKFDVGFKNASYVQEIDNNLQTNKNNSYNYEVGFETMFDNLPTLEFGISRDIGRFISSNNTSKFITIEPFVTVDYDFLDGFIFNFDYRKSIYENKDLGQKNIYEIANTTLSYKKEDSAWSYKISAQNLFNAQFKQSNRFSDYVVSDSKTFILPRIIMFSIGYNL</sequence>
<dbReference type="Gene3D" id="2.60.40.1120">
    <property type="entry name" value="Carboxypeptidase-like, regulatory domain"/>
    <property type="match status" value="1"/>
</dbReference>
<protein>
    <submittedName>
        <fullName evidence="2">Carboxypeptidase-like regulatory domain-containing protein</fullName>
    </submittedName>
</protein>
<organism evidence="2 3">
    <name type="scientific">Polaribacter marinaquae</name>
    <dbReference type="NCBI Taxonomy" id="1642819"/>
    <lineage>
        <taxon>Bacteria</taxon>
        <taxon>Pseudomonadati</taxon>
        <taxon>Bacteroidota</taxon>
        <taxon>Flavobacteriia</taxon>
        <taxon>Flavobacteriales</taxon>
        <taxon>Flavobacteriaceae</taxon>
    </lineage>
</organism>
<dbReference type="Pfam" id="PF13715">
    <property type="entry name" value="CarbopepD_reg_2"/>
    <property type="match status" value="1"/>
</dbReference>
<evidence type="ECO:0000256" key="1">
    <source>
        <dbReference type="SAM" id="SignalP"/>
    </source>
</evidence>
<evidence type="ECO:0000313" key="2">
    <source>
        <dbReference type="EMBL" id="WYW54778.1"/>
    </source>
</evidence>
<gene>
    <name evidence="2" type="ORF">WG950_09580</name>
</gene>
<feature type="chain" id="PRO_5045073877" evidence="1">
    <location>
        <begin position="20"/>
        <end position="890"/>
    </location>
</feature>
<feature type="signal peptide" evidence="1">
    <location>
        <begin position="1"/>
        <end position="19"/>
    </location>
</feature>
<reference evidence="2 3" key="1">
    <citation type="submission" date="2024-03" db="EMBL/GenBank/DDBJ databases">
        <authorList>
            <person name="Cao K."/>
        </authorList>
    </citation>
    <scope>NUCLEOTIDE SEQUENCE [LARGE SCALE GENOMIC DNA]</scope>
    <source>
        <strain evidence="2 3">MCCC 1K00696</strain>
    </source>
</reference>
<dbReference type="SUPFAM" id="SSF49464">
    <property type="entry name" value="Carboxypeptidase regulatory domain-like"/>
    <property type="match status" value="1"/>
</dbReference>
<keyword evidence="3" id="KW-1185">Reference proteome</keyword>